<protein>
    <submittedName>
        <fullName evidence="1">Uncharacterized protein</fullName>
    </submittedName>
</protein>
<comment type="caution">
    <text evidence="1">The sequence shown here is derived from an EMBL/GenBank/DDBJ whole genome shotgun (WGS) entry which is preliminary data.</text>
</comment>
<feature type="non-terminal residue" evidence="1">
    <location>
        <position position="131"/>
    </location>
</feature>
<organism evidence="1 2">
    <name type="scientific">Clonorchis sinensis</name>
    <name type="common">Chinese liver fluke</name>
    <dbReference type="NCBI Taxonomy" id="79923"/>
    <lineage>
        <taxon>Eukaryota</taxon>
        <taxon>Metazoa</taxon>
        <taxon>Spiralia</taxon>
        <taxon>Lophotrochozoa</taxon>
        <taxon>Platyhelminthes</taxon>
        <taxon>Trematoda</taxon>
        <taxon>Digenea</taxon>
        <taxon>Opisthorchiida</taxon>
        <taxon>Opisthorchiata</taxon>
        <taxon>Opisthorchiidae</taxon>
        <taxon>Clonorchis</taxon>
    </lineage>
</organism>
<gene>
    <name evidence="1" type="ORF">CSKR_112959</name>
</gene>
<name>A0A419PES0_CLOSI</name>
<dbReference type="AlphaFoldDB" id="A0A419PES0"/>
<sequence length="131" mass="15004">MGGVVVYSVTVSDKLPDASLLAVWAPTKHLVRMPIVKFEFGGDEPGPMEYSMPVTRLWVVVVKHELLFMNPYYNAILEEDPENHLPVSSVGEVRDIKYRIETQLRLCFACPEVLVLRVTRRYRSPFTPILQ</sequence>
<dbReference type="InParanoid" id="A0A419PES0"/>
<dbReference type="Proteomes" id="UP000286415">
    <property type="component" value="Unassembled WGS sequence"/>
</dbReference>
<keyword evidence="2" id="KW-1185">Reference proteome</keyword>
<evidence type="ECO:0000313" key="1">
    <source>
        <dbReference type="EMBL" id="KAG5448315.1"/>
    </source>
</evidence>
<accession>A0A419PES0</accession>
<reference evidence="1 2" key="1">
    <citation type="journal article" date="2018" name="Biotechnol. Adv.">
        <title>Improved genomic resources and new bioinformatic workflow for the carcinogenic parasite Clonorchis sinensis: Biotechnological implications.</title>
        <authorList>
            <person name="Wang D."/>
            <person name="Korhonen P.K."/>
            <person name="Gasser R.B."/>
            <person name="Young N.D."/>
        </authorList>
    </citation>
    <scope>NUCLEOTIDE SEQUENCE [LARGE SCALE GENOMIC DNA]</scope>
    <source>
        <strain evidence="1">Cs-k2</strain>
    </source>
</reference>
<dbReference type="EMBL" id="NIRI02000042">
    <property type="protein sequence ID" value="KAG5448315.1"/>
    <property type="molecule type" value="Genomic_DNA"/>
</dbReference>
<reference evidence="1 2" key="2">
    <citation type="journal article" date="2021" name="Genomics">
        <title>High-quality reference genome for Clonorchis sinensis.</title>
        <authorList>
            <person name="Young N.D."/>
            <person name="Stroehlein A.J."/>
            <person name="Kinkar L."/>
            <person name="Wang T."/>
            <person name="Sohn W.M."/>
            <person name="Chang B.C.H."/>
            <person name="Kaur P."/>
            <person name="Weisz D."/>
            <person name="Dudchenko O."/>
            <person name="Aiden E.L."/>
            <person name="Korhonen P.K."/>
            <person name="Gasser R.B."/>
        </authorList>
    </citation>
    <scope>NUCLEOTIDE SEQUENCE [LARGE SCALE GENOMIC DNA]</scope>
    <source>
        <strain evidence="1">Cs-k2</strain>
    </source>
</reference>
<proteinExistence type="predicted"/>
<evidence type="ECO:0000313" key="2">
    <source>
        <dbReference type="Proteomes" id="UP000286415"/>
    </source>
</evidence>